<accession>A0A3T2I3V6</accession>
<evidence type="ECO:0000313" key="3">
    <source>
        <dbReference type="EMBL" id="EAH0253133.1"/>
    </source>
</evidence>
<evidence type="ECO:0000259" key="1">
    <source>
        <dbReference type="Pfam" id="PF08878"/>
    </source>
</evidence>
<evidence type="ECO:0000313" key="4">
    <source>
        <dbReference type="Proteomes" id="UP000355989"/>
    </source>
</evidence>
<evidence type="ECO:0000313" key="2">
    <source>
        <dbReference type="EMBL" id="EAE1096656.1"/>
    </source>
</evidence>
<dbReference type="AlphaFoldDB" id="A0A3T2I3V6"/>
<dbReference type="EMBL" id="AAAQOE010000004">
    <property type="protein sequence ID" value="EAE1096656.1"/>
    <property type="molecule type" value="Genomic_DNA"/>
</dbReference>
<reference evidence="3 5" key="2">
    <citation type="submission" date="2019-04" db="EMBL/GenBank/DDBJ databases">
        <authorList>
            <person name="Ashton P.M."/>
            <person name="Dallman T."/>
            <person name="Nair S."/>
            <person name="De Pinna E."/>
            <person name="Peters T."/>
            <person name="Grant K."/>
        </authorList>
    </citation>
    <scope>NUCLEOTIDE SEQUENCE [LARGE SCALE GENOMIC DNA]</scope>
    <source>
        <strain evidence="3 5">406731</strain>
    </source>
</reference>
<proteinExistence type="predicted"/>
<dbReference type="RefSeq" id="WP_003722433.1">
    <property type="nucleotide sequence ID" value="NZ_CP019617.1"/>
</dbReference>
<name>A0A3T2I3V6_LISMN</name>
<gene>
    <name evidence="2" type="ORF">APD94_11855</name>
    <name evidence="3" type="ORF">D4U23_12105</name>
</gene>
<reference evidence="2 4" key="1">
    <citation type="submission" date="2018-06" db="EMBL/GenBank/DDBJ databases">
        <authorList>
            <consortium name="GenomeTrakr: Next Generation Sequencing Network for Food Pathogen Tracability"/>
        </authorList>
    </citation>
    <scope>NUCLEOTIDE SEQUENCE [LARGE SCALE GENOMIC DNA]</scope>
    <source>
        <strain evidence="2 4">FLAG-78586</strain>
    </source>
</reference>
<feature type="domain" description="Anti-bacteriophage protein A/HamA C-terminal" evidence="1">
    <location>
        <begin position="24"/>
        <end position="262"/>
    </location>
</feature>
<sequence length="266" mass="30276">MSEKNLSYKENKHPFFISLDVSDEKTDSNIPHKVLIENGNNDVLINHMVPLIKNHHIEPEALIRRKELVESLRILNLPSTPIKSPYPRNFSTQKGNFAEIFLAEYLTSTSDVELPIYRLRYNSNPDQSMKGDDVLLFDLDAEPVRIIVGESKYRGIPDKTSVMEMMDGLIRSNREGLPISLMFVSEMLIKEGKLELGKKVQNCALLFATNKLTIEYVGLLMGNQNAKNPINKHTPKGLRNLLMISLGIRNPENIIKSSFERLEDSL</sequence>
<evidence type="ECO:0000313" key="5">
    <source>
        <dbReference type="Proteomes" id="UP000566597"/>
    </source>
</evidence>
<organism evidence="3 5">
    <name type="scientific">Listeria monocytogenes</name>
    <dbReference type="NCBI Taxonomy" id="1639"/>
    <lineage>
        <taxon>Bacteria</taxon>
        <taxon>Bacillati</taxon>
        <taxon>Bacillota</taxon>
        <taxon>Bacilli</taxon>
        <taxon>Bacillales</taxon>
        <taxon>Listeriaceae</taxon>
        <taxon>Listeria</taxon>
    </lineage>
</organism>
<dbReference type="Proteomes" id="UP000566597">
    <property type="component" value="Unassembled WGS sequence"/>
</dbReference>
<dbReference type="EMBL" id="AABEVT010000007">
    <property type="protein sequence ID" value="EAH0253133.1"/>
    <property type="molecule type" value="Genomic_DNA"/>
</dbReference>
<comment type="caution">
    <text evidence="3">The sequence shown here is derived from an EMBL/GenBank/DDBJ whole genome shotgun (WGS) entry which is preliminary data.</text>
</comment>
<dbReference type="Pfam" id="PF08878">
    <property type="entry name" value="HamA"/>
    <property type="match status" value="1"/>
</dbReference>
<dbReference type="Proteomes" id="UP000355989">
    <property type="component" value="Unassembled WGS sequence"/>
</dbReference>
<dbReference type="InterPro" id="IPR014976">
    <property type="entry name" value="AbpA_HamA_C"/>
</dbReference>
<protein>
    <submittedName>
        <fullName evidence="3">DUF1837 domain-containing protein</fullName>
    </submittedName>
</protein>